<dbReference type="Pfam" id="PF00965">
    <property type="entry name" value="TIMP"/>
    <property type="match status" value="1"/>
</dbReference>
<evidence type="ECO:0000256" key="3">
    <source>
        <dbReference type="ARBA" id="ARBA00023157"/>
    </source>
</evidence>
<keyword evidence="8" id="KW-1185">Reference proteome</keyword>
<dbReference type="InterPro" id="IPR001820">
    <property type="entry name" value="TIMP"/>
</dbReference>
<dbReference type="PROSITE" id="PS50189">
    <property type="entry name" value="NTR"/>
    <property type="match status" value="1"/>
</dbReference>
<dbReference type="Proteomes" id="UP000285301">
    <property type="component" value="Unassembled WGS sequence"/>
</dbReference>
<gene>
    <name evidence="7" type="ORF">B4U79_18446</name>
    <name evidence="6" type="ORF">B4U79_18485</name>
    <name evidence="5" type="ORF">B4U79_18539</name>
</gene>
<dbReference type="EMBL" id="NCKU01007745">
    <property type="protein sequence ID" value="RWS02418.1"/>
    <property type="molecule type" value="Genomic_DNA"/>
</dbReference>
<dbReference type="EMBL" id="NCKU01006783">
    <property type="protein sequence ID" value="RWS03164.1"/>
    <property type="molecule type" value="Genomic_DNA"/>
</dbReference>
<reference evidence="6" key="2">
    <citation type="submission" date="2018-11" db="EMBL/GenBank/DDBJ databases">
        <title>Trombidioid mite genomics.</title>
        <authorList>
            <person name="Dong X."/>
        </authorList>
    </citation>
    <scope>NUCLEOTIDE SEQUENCE</scope>
    <source>
        <strain evidence="6">UoL-WK</strain>
    </source>
</reference>
<reference evidence="6 8" key="1">
    <citation type="journal article" date="2018" name="Gigascience">
        <title>Genomes of trombidid mites reveal novel predicted allergens and laterally-transferred genes associated with secondary metabolism.</title>
        <authorList>
            <person name="Dong X."/>
            <person name="Chaisiri K."/>
            <person name="Xia D."/>
            <person name="Armstrong S.D."/>
            <person name="Fang Y."/>
            <person name="Donnelly M.J."/>
            <person name="Kadowaki T."/>
            <person name="McGarry J.W."/>
            <person name="Darby A.C."/>
            <person name="Makepeace B.L."/>
        </authorList>
    </citation>
    <scope>NUCLEOTIDE SEQUENCE [LARGE SCALE GENOMIC DNA]</scope>
    <source>
        <strain evidence="6">UoL-WK</strain>
    </source>
</reference>
<evidence type="ECO:0000259" key="4">
    <source>
        <dbReference type="PROSITE" id="PS50189"/>
    </source>
</evidence>
<dbReference type="InterPro" id="IPR008993">
    <property type="entry name" value="TIMP-like_OB-fold"/>
</dbReference>
<evidence type="ECO:0000256" key="2">
    <source>
        <dbReference type="ARBA" id="ARBA00022525"/>
    </source>
</evidence>
<dbReference type="OrthoDB" id="6041373at2759"/>
<evidence type="ECO:0000256" key="1">
    <source>
        <dbReference type="ARBA" id="ARBA00004613"/>
    </source>
</evidence>
<keyword evidence="3" id="KW-1015">Disulfide bond</keyword>
<evidence type="ECO:0000313" key="8">
    <source>
        <dbReference type="Proteomes" id="UP000285301"/>
    </source>
</evidence>
<dbReference type="GO" id="GO:0008191">
    <property type="term" value="F:metalloendopeptidase inhibitor activity"/>
    <property type="evidence" value="ECO:0007669"/>
    <property type="project" value="InterPro"/>
</dbReference>
<evidence type="ECO:0000313" key="7">
    <source>
        <dbReference type="EMBL" id="RWS03164.1"/>
    </source>
</evidence>
<sequence length="119" mass="13350">MSNTQKFCRASIVLSIRVGNSITIANLKFYDVIVDEVLNSKRNATFKSATVVSKNGESACGIRLKNNGRYLITGQHWRNIISSTACDFKLNLDAATESTKREIYNLFKTRLNCNVTLKI</sequence>
<dbReference type="EMBL" id="NCKU01008707">
    <property type="protein sequence ID" value="RWS01740.1"/>
    <property type="molecule type" value="Genomic_DNA"/>
</dbReference>
<feature type="domain" description="NTR" evidence="4">
    <location>
        <begin position="1"/>
        <end position="113"/>
    </location>
</feature>
<evidence type="ECO:0000313" key="6">
    <source>
        <dbReference type="EMBL" id="RWS02418.1"/>
    </source>
</evidence>
<keyword evidence="2" id="KW-0964">Secreted</keyword>
<evidence type="ECO:0000313" key="5">
    <source>
        <dbReference type="EMBL" id="RWS01740.1"/>
    </source>
</evidence>
<organism evidence="6 8">
    <name type="scientific">Dinothrombium tinctorium</name>
    <dbReference type="NCBI Taxonomy" id="1965070"/>
    <lineage>
        <taxon>Eukaryota</taxon>
        <taxon>Metazoa</taxon>
        <taxon>Ecdysozoa</taxon>
        <taxon>Arthropoda</taxon>
        <taxon>Chelicerata</taxon>
        <taxon>Arachnida</taxon>
        <taxon>Acari</taxon>
        <taxon>Acariformes</taxon>
        <taxon>Trombidiformes</taxon>
        <taxon>Prostigmata</taxon>
        <taxon>Anystina</taxon>
        <taxon>Parasitengona</taxon>
        <taxon>Trombidioidea</taxon>
        <taxon>Trombidiidae</taxon>
        <taxon>Dinothrombium</taxon>
    </lineage>
</organism>
<dbReference type="Gene3D" id="2.40.50.120">
    <property type="match status" value="1"/>
</dbReference>
<comment type="caution">
    <text evidence="6">The sequence shown here is derived from an EMBL/GenBank/DDBJ whole genome shotgun (WGS) entry which is preliminary data.</text>
</comment>
<protein>
    <recommendedName>
        <fullName evidence="4">NTR domain-containing protein</fullName>
    </recommendedName>
</protein>
<dbReference type="SUPFAM" id="SSF50242">
    <property type="entry name" value="TIMP-like"/>
    <property type="match status" value="1"/>
</dbReference>
<name>A0A3S3PJE3_9ACAR</name>
<dbReference type="GO" id="GO:0005576">
    <property type="term" value="C:extracellular region"/>
    <property type="evidence" value="ECO:0007669"/>
    <property type="project" value="UniProtKB-SubCell"/>
</dbReference>
<proteinExistence type="predicted"/>
<dbReference type="AlphaFoldDB" id="A0A3S3PJE3"/>
<accession>A0A3S3PJE3</accession>
<dbReference type="InterPro" id="IPR001134">
    <property type="entry name" value="Netrin_domain"/>
</dbReference>
<comment type="subcellular location">
    <subcellularLocation>
        <location evidence="1">Secreted</location>
    </subcellularLocation>
</comment>